<feature type="transmembrane region" description="Helical" evidence="11">
    <location>
        <begin position="111"/>
        <end position="133"/>
    </location>
</feature>
<keyword evidence="3" id="KW-0645">Protease</keyword>
<dbReference type="AlphaFoldDB" id="A0ABD5PDT7"/>
<keyword evidence="2" id="KW-1003">Cell membrane</keyword>
<evidence type="ECO:0000256" key="3">
    <source>
        <dbReference type="ARBA" id="ARBA00022670"/>
    </source>
</evidence>
<feature type="transmembrane region" description="Helical" evidence="11">
    <location>
        <begin position="17"/>
        <end position="46"/>
    </location>
</feature>
<dbReference type="InterPro" id="IPR050083">
    <property type="entry name" value="HtpX_protease"/>
</dbReference>
<keyword evidence="6 13" id="KW-0378">Hydrolase</keyword>
<evidence type="ECO:0000313" key="14">
    <source>
        <dbReference type="Proteomes" id="UP001595921"/>
    </source>
</evidence>
<keyword evidence="10 11" id="KW-0472">Membrane</keyword>
<dbReference type="PANTHER" id="PTHR43221">
    <property type="entry name" value="PROTEASE HTPX"/>
    <property type="match status" value="1"/>
</dbReference>
<proteinExistence type="predicted"/>
<dbReference type="GO" id="GO:0006508">
    <property type="term" value="P:proteolysis"/>
    <property type="evidence" value="ECO:0007669"/>
    <property type="project" value="UniProtKB-KW"/>
</dbReference>
<dbReference type="GO" id="GO:0046872">
    <property type="term" value="F:metal ion binding"/>
    <property type="evidence" value="ECO:0007669"/>
    <property type="project" value="UniProtKB-KW"/>
</dbReference>
<evidence type="ECO:0000256" key="10">
    <source>
        <dbReference type="ARBA" id="ARBA00023136"/>
    </source>
</evidence>
<dbReference type="EC" id="3.4.24.-" evidence="13"/>
<keyword evidence="7" id="KW-0862">Zinc</keyword>
<feature type="transmembrane region" description="Helical" evidence="11">
    <location>
        <begin position="153"/>
        <end position="171"/>
    </location>
</feature>
<sequence length="441" mass="46552">MDWSTDRGLTLRMAGTFALLLAFGVVLSALVGVSVVAVGFGVSLLLAAGLPVWIYAGTAGLAVLLALPLLAGPLSRTSFVGARREVDPMVRDWHRLVDAPASNSDSGSRGLMTWVTAACTLPVPLLVVSSVLFLSLPDGYLSDVVDATVGRPALVLLATAVVFLTAAVFELRLGQRIVSVSGARVVEASTHPRLHRTTTAVAKAYDLPVPRLAVVDTETPEAFVVGFTPSRTTLAVSTSLLERLSDDELRAVAAHELAHVRNRDAAVMTAAAGPLAVADFFYESATTVVELGERGRLPPRAFAVAAYLAVPFVFGLGWLFRGLGGALVASFSRTRELAADRAAVAVTGDGSALASALVSINDALRDRPAEDLRASESLSAMTIISPSSVSDGPIELGAEGEDEAYMLYYEELLRERLFGTHPPVRERVERLRSLTGGLGRH</sequence>
<dbReference type="Gene3D" id="3.30.2010.10">
    <property type="entry name" value="Metalloproteases ('zincins'), catalytic domain"/>
    <property type="match status" value="1"/>
</dbReference>
<evidence type="ECO:0000256" key="1">
    <source>
        <dbReference type="ARBA" id="ARBA00001947"/>
    </source>
</evidence>
<evidence type="ECO:0000256" key="11">
    <source>
        <dbReference type="SAM" id="Phobius"/>
    </source>
</evidence>
<dbReference type="EMBL" id="JBHSDS010000007">
    <property type="protein sequence ID" value="MFC4359081.1"/>
    <property type="molecule type" value="Genomic_DNA"/>
</dbReference>
<feature type="transmembrane region" description="Helical" evidence="11">
    <location>
        <begin position="301"/>
        <end position="320"/>
    </location>
</feature>
<gene>
    <name evidence="13" type="ORF">ACFO0N_14115</name>
</gene>
<dbReference type="Proteomes" id="UP001595921">
    <property type="component" value="Unassembled WGS sequence"/>
</dbReference>
<dbReference type="GO" id="GO:0008237">
    <property type="term" value="F:metallopeptidase activity"/>
    <property type="evidence" value="ECO:0007669"/>
    <property type="project" value="UniProtKB-KW"/>
</dbReference>
<evidence type="ECO:0000256" key="6">
    <source>
        <dbReference type="ARBA" id="ARBA00022801"/>
    </source>
</evidence>
<evidence type="ECO:0000256" key="5">
    <source>
        <dbReference type="ARBA" id="ARBA00022723"/>
    </source>
</evidence>
<reference evidence="13 14" key="1">
    <citation type="journal article" date="2019" name="Int. J. Syst. Evol. Microbiol.">
        <title>The Global Catalogue of Microorganisms (GCM) 10K type strain sequencing project: providing services to taxonomists for standard genome sequencing and annotation.</title>
        <authorList>
            <consortium name="The Broad Institute Genomics Platform"/>
            <consortium name="The Broad Institute Genome Sequencing Center for Infectious Disease"/>
            <person name="Wu L."/>
            <person name="Ma J."/>
        </authorList>
    </citation>
    <scope>NUCLEOTIDE SEQUENCE [LARGE SCALE GENOMIC DNA]</scope>
    <source>
        <strain evidence="13 14">CGMCC 1.12553</strain>
    </source>
</reference>
<dbReference type="CDD" id="cd07327">
    <property type="entry name" value="M48B_HtpX_like"/>
    <property type="match status" value="1"/>
</dbReference>
<comment type="caution">
    <text evidence="13">The sequence shown here is derived from an EMBL/GenBank/DDBJ whole genome shotgun (WGS) entry which is preliminary data.</text>
</comment>
<protein>
    <submittedName>
        <fullName evidence="13">M48 family metallopeptidase</fullName>
        <ecNumber evidence="13">3.4.24.-</ecNumber>
    </submittedName>
</protein>
<dbReference type="PANTHER" id="PTHR43221:SF2">
    <property type="entry name" value="PROTEASE HTPX HOMOLOG"/>
    <property type="match status" value="1"/>
</dbReference>
<evidence type="ECO:0000259" key="12">
    <source>
        <dbReference type="Pfam" id="PF01435"/>
    </source>
</evidence>
<keyword evidence="14" id="KW-1185">Reference proteome</keyword>
<evidence type="ECO:0000256" key="9">
    <source>
        <dbReference type="ARBA" id="ARBA00023049"/>
    </source>
</evidence>
<evidence type="ECO:0000256" key="7">
    <source>
        <dbReference type="ARBA" id="ARBA00022833"/>
    </source>
</evidence>
<evidence type="ECO:0000256" key="4">
    <source>
        <dbReference type="ARBA" id="ARBA00022692"/>
    </source>
</evidence>
<comment type="cofactor">
    <cofactor evidence="1">
        <name>Zn(2+)</name>
        <dbReference type="ChEBI" id="CHEBI:29105"/>
    </cofactor>
</comment>
<feature type="transmembrane region" description="Helical" evidence="11">
    <location>
        <begin position="52"/>
        <end position="74"/>
    </location>
</feature>
<dbReference type="RefSeq" id="WP_267620176.1">
    <property type="nucleotide sequence ID" value="NZ_JAODIW010000004.1"/>
</dbReference>
<feature type="domain" description="Peptidase M48" evidence="12">
    <location>
        <begin position="190"/>
        <end position="434"/>
    </location>
</feature>
<accession>A0ABD5PDT7</accession>
<keyword evidence="8 11" id="KW-1133">Transmembrane helix</keyword>
<organism evidence="13 14">
    <name type="scientific">Halobium salinum</name>
    <dbReference type="NCBI Taxonomy" id="1364940"/>
    <lineage>
        <taxon>Archaea</taxon>
        <taxon>Methanobacteriati</taxon>
        <taxon>Methanobacteriota</taxon>
        <taxon>Stenosarchaea group</taxon>
        <taxon>Halobacteria</taxon>
        <taxon>Halobacteriales</taxon>
        <taxon>Haloferacaceae</taxon>
        <taxon>Halobium</taxon>
    </lineage>
</organism>
<keyword evidence="9" id="KW-0482">Metalloprotease</keyword>
<name>A0ABD5PDT7_9EURY</name>
<keyword evidence="5" id="KW-0479">Metal-binding</keyword>
<keyword evidence="4 11" id="KW-0812">Transmembrane</keyword>
<evidence type="ECO:0000313" key="13">
    <source>
        <dbReference type="EMBL" id="MFC4359081.1"/>
    </source>
</evidence>
<evidence type="ECO:0000256" key="2">
    <source>
        <dbReference type="ARBA" id="ARBA00022475"/>
    </source>
</evidence>
<evidence type="ECO:0000256" key="8">
    <source>
        <dbReference type="ARBA" id="ARBA00022989"/>
    </source>
</evidence>
<dbReference type="Pfam" id="PF01435">
    <property type="entry name" value="Peptidase_M48"/>
    <property type="match status" value="1"/>
</dbReference>
<dbReference type="InterPro" id="IPR001915">
    <property type="entry name" value="Peptidase_M48"/>
</dbReference>